<name>A0A1V9XTR9_9ACAR</name>
<dbReference type="OrthoDB" id="416741at2759"/>
<dbReference type="GO" id="GO:0006396">
    <property type="term" value="P:RNA processing"/>
    <property type="evidence" value="ECO:0007669"/>
    <property type="project" value="InterPro"/>
</dbReference>
<feature type="domain" description="RNase III" evidence="1">
    <location>
        <begin position="2"/>
        <end position="111"/>
    </location>
</feature>
<dbReference type="InterPro" id="IPR000999">
    <property type="entry name" value="RNase_III_dom"/>
</dbReference>
<protein>
    <submittedName>
        <fullName evidence="2">Endoribonuclease Dcr-1-like</fullName>
    </submittedName>
</protein>
<evidence type="ECO:0000313" key="2">
    <source>
        <dbReference type="EMBL" id="OQR76896.1"/>
    </source>
</evidence>
<dbReference type="InterPro" id="IPR036389">
    <property type="entry name" value="RNase_III_sf"/>
</dbReference>
<reference evidence="2 3" key="1">
    <citation type="journal article" date="2017" name="Gigascience">
        <title>Draft genome of the honey bee ectoparasitic mite, Tropilaelaps mercedesae, is shaped by the parasitic life history.</title>
        <authorList>
            <person name="Dong X."/>
            <person name="Armstrong S.D."/>
            <person name="Xia D."/>
            <person name="Makepeace B.L."/>
            <person name="Darby A.C."/>
            <person name="Kadowaki T."/>
        </authorList>
    </citation>
    <scope>NUCLEOTIDE SEQUENCE [LARGE SCALE GENOMIC DNA]</scope>
    <source>
        <strain evidence="2">Wuxi-XJTLU</strain>
    </source>
</reference>
<dbReference type="Proteomes" id="UP000192247">
    <property type="component" value="Unassembled WGS sequence"/>
</dbReference>
<dbReference type="EMBL" id="MNPL01004216">
    <property type="protein sequence ID" value="OQR76896.1"/>
    <property type="molecule type" value="Genomic_DNA"/>
</dbReference>
<dbReference type="AlphaFoldDB" id="A0A1V9XTR9"/>
<dbReference type="SUPFAM" id="SSF69065">
    <property type="entry name" value="RNase III domain-like"/>
    <property type="match status" value="1"/>
</dbReference>
<accession>A0A1V9XTR9</accession>
<organism evidence="2 3">
    <name type="scientific">Tropilaelaps mercedesae</name>
    <dbReference type="NCBI Taxonomy" id="418985"/>
    <lineage>
        <taxon>Eukaryota</taxon>
        <taxon>Metazoa</taxon>
        <taxon>Ecdysozoa</taxon>
        <taxon>Arthropoda</taxon>
        <taxon>Chelicerata</taxon>
        <taxon>Arachnida</taxon>
        <taxon>Acari</taxon>
        <taxon>Parasitiformes</taxon>
        <taxon>Mesostigmata</taxon>
        <taxon>Gamasina</taxon>
        <taxon>Dermanyssoidea</taxon>
        <taxon>Laelapidae</taxon>
        <taxon>Tropilaelaps</taxon>
    </lineage>
</organism>
<sequence>MVLEYIIKRVLIMNSQSNFDGSTLNNMATALLKADTVAFIAVKNKLEVYLFIDQIHMNNSKAAKFREVVEGFETYQMLVTNITEPKLRPSPGAFLHRMMKALIGAVYVDTGYNIQATDDVIMPMFKAELNEVYNKALHNKEVL</sequence>
<dbReference type="InParanoid" id="A0A1V9XTR9"/>
<keyword evidence="3" id="KW-1185">Reference proteome</keyword>
<dbReference type="Gene3D" id="1.10.1520.10">
    <property type="entry name" value="Ribonuclease III domain"/>
    <property type="match status" value="1"/>
</dbReference>
<dbReference type="GO" id="GO:0004525">
    <property type="term" value="F:ribonuclease III activity"/>
    <property type="evidence" value="ECO:0007669"/>
    <property type="project" value="InterPro"/>
</dbReference>
<proteinExistence type="predicted"/>
<dbReference type="Pfam" id="PF00636">
    <property type="entry name" value="Ribonuclease_3"/>
    <property type="match status" value="1"/>
</dbReference>
<evidence type="ECO:0000259" key="1">
    <source>
        <dbReference type="Pfam" id="PF00636"/>
    </source>
</evidence>
<evidence type="ECO:0000313" key="3">
    <source>
        <dbReference type="Proteomes" id="UP000192247"/>
    </source>
</evidence>
<gene>
    <name evidence="2" type="ORF">BIW11_07478</name>
</gene>
<comment type="caution">
    <text evidence="2">The sequence shown here is derived from an EMBL/GenBank/DDBJ whole genome shotgun (WGS) entry which is preliminary data.</text>
</comment>